<dbReference type="SUPFAM" id="SSF56300">
    <property type="entry name" value="Metallo-dependent phosphatases"/>
    <property type="match status" value="1"/>
</dbReference>
<evidence type="ECO:0000313" key="2">
    <source>
        <dbReference type="EMBL" id="WOZ57453.1"/>
    </source>
</evidence>
<dbReference type="InterPro" id="IPR029052">
    <property type="entry name" value="Metallo-depent_PP-like"/>
</dbReference>
<dbReference type="InterPro" id="IPR024654">
    <property type="entry name" value="Calcineurin-like_PHP_lpxH"/>
</dbReference>
<sequence length="206" mass="24246">MVNHELAKELRANYSVSNTPLFTSDLHFEHKRIVEYAGRPWTQERQQQEIIDRWNSRVGPVDNIYHLGDFAFIWPKKLGLLLEIINELHGNIHFIRGNHCDPNVWERVLQANIPHVAWVKDYHEMKVEGQKVVLCHYPMEVWNGSHHGSWMLHGHCHGSLPQKGKRLDCGIDNHPEFQIWTWEEIKAHMVKQEWVAASHHGQEGER</sequence>
<evidence type="ECO:0000259" key="1">
    <source>
        <dbReference type="Pfam" id="PF12850"/>
    </source>
</evidence>
<proteinExistence type="predicted"/>
<feature type="domain" description="Calcineurin-like phosphoesterase" evidence="1">
    <location>
        <begin position="23"/>
        <end position="157"/>
    </location>
</feature>
<keyword evidence="3" id="KW-1185">Reference proteome</keyword>
<accession>A0AAX4G6C1</accession>
<dbReference type="EMBL" id="OR575930">
    <property type="protein sequence ID" value="WOZ57453.1"/>
    <property type="molecule type" value="Genomic_DNA"/>
</dbReference>
<evidence type="ECO:0000313" key="3">
    <source>
        <dbReference type="Proteomes" id="UP001305174"/>
    </source>
</evidence>
<dbReference type="Pfam" id="PF12850">
    <property type="entry name" value="Metallophos_2"/>
    <property type="match status" value="1"/>
</dbReference>
<name>A0AAX4G6C1_9CAUD</name>
<protein>
    <submittedName>
        <fullName evidence="2">Phosphodiesterase</fullName>
    </submittedName>
</protein>
<dbReference type="Proteomes" id="UP001305174">
    <property type="component" value="Segment"/>
</dbReference>
<organism evidence="2 3">
    <name type="scientific">Pseudomonas phage vB_PseuGesM_254</name>
    <dbReference type="NCBI Taxonomy" id="3092638"/>
    <lineage>
        <taxon>Viruses</taxon>
        <taxon>Duplodnaviria</taxon>
        <taxon>Heunggongvirae</taxon>
        <taxon>Uroviricota</taxon>
        <taxon>Caudoviricetes</taxon>
        <taxon>Vandenendeviridae</taxon>
        <taxon>Chemalvirus</taxon>
        <taxon>Chemalvirus PseuGes254</taxon>
    </lineage>
</organism>
<dbReference type="Gene3D" id="3.60.21.10">
    <property type="match status" value="1"/>
</dbReference>
<reference evidence="3" key="1">
    <citation type="submission" date="2024-05" db="EMBL/GenBank/DDBJ databases">
        <authorList>
            <person name="Tikunov A.Y."/>
            <person name="Morozova V.V."/>
            <person name="Kozlova Y.N."/>
            <person name="Tikunova N.V."/>
            <person name="Babkin I.V."/>
        </authorList>
    </citation>
    <scope>NUCLEOTIDE SEQUENCE [LARGE SCALE GENOMIC DNA]</scope>
</reference>